<name>A0A979GV50_CHIPD</name>
<reference evidence="2" key="1">
    <citation type="submission" date="2009-08" db="EMBL/GenBank/DDBJ databases">
        <title>The complete genome of Chitinophaga pinensis DSM 2588.</title>
        <authorList>
            <consortium name="US DOE Joint Genome Institute (JGI-PGF)"/>
            <person name="Lucas S."/>
            <person name="Copeland A."/>
            <person name="Lapidus A."/>
            <person name="Glavina del Rio T."/>
            <person name="Dalin E."/>
            <person name="Tice H."/>
            <person name="Bruce D."/>
            <person name="Goodwin L."/>
            <person name="Pitluck S."/>
            <person name="Kyrpides N."/>
            <person name="Mavromatis K."/>
            <person name="Ivanova N."/>
            <person name="Mikhailova N."/>
            <person name="Sims D."/>
            <person name="Meinche L."/>
            <person name="Brettin T."/>
            <person name="Detter J.C."/>
            <person name="Han C."/>
            <person name="Larimer F."/>
            <person name="Land M."/>
            <person name="Hauser L."/>
            <person name="Markowitz V."/>
            <person name="Cheng J.-F."/>
            <person name="Hugenholtz P."/>
            <person name="Woyke T."/>
            <person name="Wu D."/>
            <person name="Spring S."/>
            <person name="Klenk H.-P."/>
            <person name="Eisen J.A."/>
        </authorList>
    </citation>
    <scope>NUCLEOTIDE SEQUENCE [LARGE SCALE GENOMIC DNA]</scope>
    <source>
        <strain evidence="2">ATCC 43595 / DSM 2588 / LMG 13176 / NBRC 15968 / NCIMB 11800 / UQM 2034</strain>
    </source>
</reference>
<evidence type="ECO:0000313" key="2">
    <source>
        <dbReference type="Proteomes" id="UP000002215"/>
    </source>
</evidence>
<proteinExistence type="predicted"/>
<dbReference type="EMBL" id="CP001699">
    <property type="protein sequence ID" value="ACU60816.1"/>
    <property type="molecule type" value="Genomic_DNA"/>
</dbReference>
<reference evidence="1 2" key="2">
    <citation type="journal article" date="2010" name="Stand. Genomic Sci.">
        <title>Complete genome sequence of Chitinophaga pinensis type strain (UQM 2034).</title>
        <authorList>
            <person name="Glavina Del Rio T."/>
            <person name="Abt B."/>
            <person name="Spring S."/>
            <person name="Lapidus A."/>
            <person name="Nolan M."/>
            <person name="Tice H."/>
            <person name="Copeland A."/>
            <person name="Cheng J.F."/>
            <person name="Chen F."/>
            <person name="Bruce D."/>
            <person name="Goodwin L."/>
            <person name="Pitluck S."/>
            <person name="Ivanova N."/>
            <person name="Mavromatis K."/>
            <person name="Mikhailova N."/>
            <person name="Pati A."/>
            <person name="Chen A."/>
            <person name="Palaniappan K."/>
            <person name="Land M."/>
            <person name="Hauser L."/>
            <person name="Chang Y.J."/>
            <person name="Jeffries C.D."/>
            <person name="Chain P."/>
            <person name="Saunders E."/>
            <person name="Detter J.C."/>
            <person name="Brettin T."/>
            <person name="Rohde M."/>
            <person name="Goker M."/>
            <person name="Bristow J."/>
            <person name="Eisen J.A."/>
            <person name="Markowitz V."/>
            <person name="Hugenholtz P."/>
            <person name="Kyrpides N.C."/>
            <person name="Klenk H.P."/>
            <person name="Lucas S."/>
        </authorList>
    </citation>
    <scope>NUCLEOTIDE SEQUENCE [LARGE SCALE GENOMIC DNA]</scope>
    <source>
        <strain evidence="2">ATCC 43595 / DSM 2588 / LMG 13176 / NBRC 15968 / NCIMB 11800 / UQM 2034</strain>
    </source>
</reference>
<dbReference type="Proteomes" id="UP000002215">
    <property type="component" value="Chromosome"/>
</dbReference>
<dbReference type="AlphaFoldDB" id="A0A979GV50"/>
<gene>
    <name evidence="1" type="ordered locus">Cpin_3349</name>
</gene>
<dbReference type="KEGG" id="cpi:Cpin_3349"/>
<sequence>MEPYNNLIYRLVHNKYVTRKMMIINCSNKGQGGCGEVIIGSVW</sequence>
<accession>A0A979GV50</accession>
<evidence type="ECO:0000313" key="1">
    <source>
        <dbReference type="EMBL" id="ACU60816.1"/>
    </source>
</evidence>
<organism evidence="1 2">
    <name type="scientific">Chitinophaga pinensis (strain ATCC 43595 / DSM 2588 / LMG 13176 / NBRC 15968 / NCIMB 11800 / UQM 2034)</name>
    <dbReference type="NCBI Taxonomy" id="485918"/>
    <lineage>
        <taxon>Bacteria</taxon>
        <taxon>Pseudomonadati</taxon>
        <taxon>Bacteroidota</taxon>
        <taxon>Chitinophagia</taxon>
        <taxon>Chitinophagales</taxon>
        <taxon>Chitinophagaceae</taxon>
        <taxon>Chitinophaga</taxon>
    </lineage>
</organism>
<protein>
    <submittedName>
        <fullName evidence="1">Uncharacterized protein</fullName>
    </submittedName>
</protein>